<dbReference type="WBParaSite" id="NBR_0001072701-mRNA-1">
    <property type="protein sequence ID" value="NBR_0001072701-mRNA-1"/>
    <property type="gene ID" value="NBR_0001072701"/>
</dbReference>
<evidence type="ECO:0000313" key="3">
    <source>
        <dbReference type="Proteomes" id="UP000271162"/>
    </source>
</evidence>
<keyword evidence="3" id="KW-1185">Reference proteome</keyword>
<gene>
    <name evidence="2" type="ORF">NBR_LOCUS10728</name>
</gene>
<evidence type="ECO:0000256" key="1">
    <source>
        <dbReference type="SAM" id="MobiDB-lite"/>
    </source>
</evidence>
<accession>A0A158QZU7</accession>
<evidence type="ECO:0000313" key="2">
    <source>
        <dbReference type="EMBL" id="VDL74317.1"/>
    </source>
</evidence>
<dbReference type="OMA" id="KESWNIA"/>
<dbReference type="EMBL" id="UYSL01020373">
    <property type="protein sequence ID" value="VDL74317.1"/>
    <property type="molecule type" value="Genomic_DNA"/>
</dbReference>
<name>A0A158QZU7_NIPBR</name>
<reference evidence="4" key="1">
    <citation type="submission" date="2016-04" db="UniProtKB">
        <authorList>
            <consortium name="WormBaseParasite"/>
        </authorList>
    </citation>
    <scope>IDENTIFICATION</scope>
</reference>
<dbReference type="Proteomes" id="UP000271162">
    <property type="component" value="Unassembled WGS sequence"/>
</dbReference>
<sequence>MSYGAKRLPDSGVYTEEGYLFHHSSCKPVKRDELERLREHDIRYEVGSRFTPEEDEQIKKNWRRFASKNNLPYDKARSYAGVPGCEHVFANQVERLQFNKATAFWPKMCHKLPHRSAGQVRARIGILFDPAILSGKVGVAYSKSIYWSPENTEKLLKLYRIHGMSMSAMKKIGVKLQMPAHSCLNHLNSVLARTGPVPDYLYKKLWVLVTKHMTSGEGKPLENVMEDDIRNLRIEEESQYDSFIPWNVISSKVVYSIEKVKHAWHQLLMSLQKHCEKQRSLGKSPEEALSSAYAEVLSSVPPISCEDFSVFLRVLSEATPSDSLYESFRQKLYDRDALRSQLEEEGVVGFHSGPNDELTYLFRKTIKLMWRTNNLLFRRLRLPYTLKERIRLLSLAYDYQCEFSSPARSSEEKGSGDNYLPERYRFKYLNLKNAGFPALHRAPFVEALVVFSLTHFDDWIPPTTLKKYVVSRDVLNMFPPGKNNTELLHPSDLQVAASLLDLHVAGFTSSEEEPTMPICASSRTCLVASSSSSESSTEENRPLFTRSGARKKKLRLRSAEHAEEYSDAAETSRSSASEEENMMVTADLERSIAAPGSSERHVESDVEVVKVCRLSPSKKPRTQDDITGLLRAYEPRKRKRSGCD</sequence>
<proteinExistence type="predicted"/>
<dbReference type="STRING" id="27835.A0A158QZU7"/>
<protein>
    <submittedName>
        <fullName evidence="4">Dynein heavy chain 7, axonemal</fullName>
    </submittedName>
</protein>
<feature type="region of interest" description="Disordered" evidence="1">
    <location>
        <begin position="617"/>
        <end position="644"/>
    </location>
</feature>
<feature type="region of interest" description="Disordered" evidence="1">
    <location>
        <begin position="530"/>
        <end position="581"/>
    </location>
</feature>
<organism evidence="4">
    <name type="scientific">Nippostrongylus brasiliensis</name>
    <name type="common">Rat hookworm</name>
    <dbReference type="NCBI Taxonomy" id="27835"/>
    <lineage>
        <taxon>Eukaryota</taxon>
        <taxon>Metazoa</taxon>
        <taxon>Ecdysozoa</taxon>
        <taxon>Nematoda</taxon>
        <taxon>Chromadorea</taxon>
        <taxon>Rhabditida</taxon>
        <taxon>Rhabditina</taxon>
        <taxon>Rhabditomorpha</taxon>
        <taxon>Strongyloidea</taxon>
        <taxon>Heligmosomidae</taxon>
        <taxon>Nippostrongylus</taxon>
    </lineage>
</organism>
<reference evidence="2 3" key="2">
    <citation type="submission" date="2018-11" db="EMBL/GenBank/DDBJ databases">
        <authorList>
            <consortium name="Pathogen Informatics"/>
        </authorList>
    </citation>
    <scope>NUCLEOTIDE SEQUENCE [LARGE SCALE GENOMIC DNA]</scope>
</reference>
<evidence type="ECO:0000313" key="4">
    <source>
        <dbReference type="WBParaSite" id="NBR_0001072701-mRNA-1"/>
    </source>
</evidence>
<dbReference type="AlphaFoldDB" id="A0A158QZU7"/>